<feature type="binding site" evidence="9">
    <location>
        <begin position="15"/>
        <end position="22"/>
    </location>
    <ligand>
        <name>ATP</name>
        <dbReference type="ChEBI" id="CHEBI:30616"/>
    </ligand>
</feature>
<comment type="function">
    <text evidence="9">Essential for recycling GMP and indirectly, cGMP.</text>
</comment>
<accession>A0A1S8GP06</accession>
<dbReference type="RefSeq" id="WP_077396975.1">
    <property type="nucleotide sequence ID" value="NZ_JATM01000004.1"/>
</dbReference>
<comment type="subcellular location">
    <subcellularLocation>
        <location evidence="9">Cytoplasm</location>
    </subcellularLocation>
</comment>
<sequence length="207" mass="23054">MVEQSRRGVCLVISAPSGAGKSTIAQALRKADPTIFTSVSVTTRSPRPGEEEGVHYHFRDLETFRRMAAEGELLEWAEVFGRGYGTPRAPLEEALAAGRDVILDIDWQGYRLMRTAMPEDVVGLFVLPPSLEELESRLRGRNSDSDEEIAFRMKAALSEISHWPEFDYVLVNDDLNKAVEEARSVLVGSRLARARRRDVAALWPVAG</sequence>
<keyword evidence="9" id="KW-0963">Cytoplasm</keyword>
<dbReference type="PANTHER" id="PTHR23117">
    <property type="entry name" value="GUANYLATE KINASE-RELATED"/>
    <property type="match status" value="1"/>
</dbReference>
<dbReference type="PROSITE" id="PS00856">
    <property type="entry name" value="GUANYLATE_KINASE_1"/>
    <property type="match status" value="1"/>
</dbReference>
<dbReference type="OrthoDB" id="9808150at2"/>
<dbReference type="InterPro" id="IPR017665">
    <property type="entry name" value="Guanylate_kinase"/>
</dbReference>
<evidence type="ECO:0000313" key="12">
    <source>
        <dbReference type="Proteomes" id="UP000200980"/>
    </source>
</evidence>
<evidence type="ECO:0000256" key="4">
    <source>
        <dbReference type="ARBA" id="ARBA00022679"/>
    </source>
</evidence>
<reference evidence="11 12" key="1">
    <citation type="journal article" date="2016" name="PLoS ONE">
        <title>Whole-Genome Sequence Analysis of Bombella intestini LMG 28161T, a Novel Acetic Acid Bacterium Isolated from the Crop of a Red-Tailed Bumble Bee, Bombus lapidarius.</title>
        <authorList>
            <person name="Li L."/>
            <person name="Illeghems K."/>
            <person name="Van Kerrebroeck S."/>
            <person name="Borremans W."/>
            <person name="Cleenwerck I."/>
            <person name="Smagghe G."/>
            <person name="De Vuyst L."/>
            <person name="Vandamme P."/>
        </authorList>
    </citation>
    <scope>NUCLEOTIDE SEQUENCE [LARGE SCALE GENOMIC DNA]</scope>
    <source>
        <strain evidence="11 12">R-52487</strain>
    </source>
</reference>
<dbReference type="GO" id="GO:0004385">
    <property type="term" value="F:GMP kinase activity"/>
    <property type="evidence" value="ECO:0007669"/>
    <property type="project" value="UniProtKB-UniRule"/>
</dbReference>
<dbReference type="Proteomes" id="UP000200980">
    <property type="component" value="Unassembled WGS sequence"/>
</dbReference>
<evidence type="ECO:0000256" key="5">
    <source>
        <dbReference type="ARBA" id="ARBA00022741"/>
    </source>
</evidence>
<organism evidence="11 12">
    <name type="scientific">Bombella intestini</name>
    <dbReference type="NCBI Taxonomy" id="1539051"/>
    <lineage>
        <taxon>Bacteria</taxon>
        <taxon>Pseudomonadati</taxon>
        <taxon>Pseudomonadota</taxon>
        <taxon>Alphaproteobacteria</taxon>
        <taxon>Acetobacterales</taxon>
        <taxon>Acetobacteraceae</taxon>
        <taxon>Bombella</taxon>
    </lineage>
</organism>
<dbReference type="HAMAP" id="MF_00328">
    <property type="entry name" value="Guanylate_kinase"/>
    <property type="match status" value="1"/>
</dbReference>
<feature type="domain" description="Guanylate kinase-like" evidence="10">
    <location>
        <begin position="8"/>
        <end position="187"/>
    </location>
</feature>
<name>A0A1S8GP06_9PROT</name>
<evidence type="ECO:0000259" key="10">
    <source>
        <dbReference type="PROSITE" id="PS50052"/>
    </source>
</evidence>
<comment type="catalytic activity">
    <reaction evidence="9">
        <text>GMP + ATP = GDP + ADP</text>
        <dbReference type="Rhea" id="RHEA:20780"/>
        <dbReference type="ChEBI" id="CHEBI:30616"/>
        <dbReference type="ChEBI" id="CHEBI:58115"/>
        <dbReference type="ChEBI" id="CHEBI:58189"/>
        <dbReference type="ChEBI" id="CHEBI:456216"/>
        <dbReference type="EC" id="2.7.4.8"/>
    </reaction>
</comment>
<proteinExistence type="inferred from homology"/>
<dbReference type="Pfam" id="PF00625">
    <property type="entry name" value="Guanylate_kin"/>
    <property type="match status" value="1"/>
</dbReference>
<evidence type="ECO:0000256" key="6">
    <source>
        <dbReference type="ARBA" id="ARBA00022777"/>
    </source>
</evidence>
<evidence type="ECO:0000256" key="2">
    <source>
        <dbReference type="ARBA" id="ARBA00012961"/>
    </source>
</evidence>
<evidence type="ECO:0000256" key="7">
    <source>
        <dbReference type="ARBA" id="ARBA00022840"/>
    </source>
</evidence>
<protein>
    <recommendedName>
        <fullName evidence="3 9">Guanylate kinase</fullName>
        <ecNumber evidence="2 9">2.7.4.8</ecNumber>
    </recommendedName>
    <alternativeName>
        <fullName evidence="8 9">GMP kinase</fullName>
    </alternativeName>
</protein>
<evidence type="ECO:0000256" key="1">
    <source>
        <dbReference type="ARBA" id="ARBA00005790"/>
    </source>
</evidence>
<evidence type="ECO:0000313" key="11">
    <source>
        <dbReference type="EMBL" id="OOL17773.1"/>
    </source>
</evidence>
<dbReference type="SUPFAM" id="SSF52540">
    <property type="entry name" value="P-loop containing nucleoside triphosphate hydrolases"/>
    <property type="match status" value="1"/>
</dbReference>
<keyword evidence="5 9" id="KW-0547">Nucleotide-binding</keyword>
<dbReference type="STRING" id="1539051.AL01_07310"/>
<dbReference type="InterPro" id="IPR027417">
    <property type="entry name" value="P-loop_NTPase"/>
</dbReference>
<keyword evidence="12" id="KW-1185">Reference proteome</keyword>
<dbReference type="EC" id="2.7.4.8" evidence="2 9"/>
<comment type="similarity">
    <text evidence="1 9">Belongs to the guanylate kinase family.</text>
</comment>
<keyword evidence="6 9" id="KW-0418">Kinase</keyword>
<dbReference type="GO" id="GO:0005524">
    <property type="term" value="F:ATP binding"/>
    <property type="evidence" value="ECO:0007669"/>
    <property type="project" value="UniProtKB-UniRule"/>
</dbReference>
<dbReference type="InterPro" id="IPR020590">
    <property type="entry name" value="Guanylate_kinase_CS"/>
</dbReference>
<dbReference type="Gene3D" id="3.30.63.10">
    <property type="entry name" value="Guanylate Kinase phosphate binding domain"/>
    <property type="match status" value="1"/>
</dbReference>
<dbReference type="FunFam" id="3.30.63.10:FF:000002">
    <property type="entry name" value="Guanylate kinase 1"/>
    <property type="match status" value="1"/>
</dbReference>
<evidence type="ECO:0000256" key="9">
    <source>
        <dbReference type="HAMAP-Rule" id="MF_00328"/>
    </source>
</evidence>
<dbReference type="GO" id="GO:0005829">
    <property type="term" value="C:cytosol"/>
    <property type="evidence" value="ECO:0007669"/>
    <property type="project" value="TreeGrafter"/>
</dbReference>
<evidence type="ECO:0000256" key="3">
    <source>
        <dbReference type="ARBA" id="ARBA00016296"/>
    </source>
</evidence>
<dbReference type="SMART" id="SM00072">
    <property type="entry name" value="GuKc"/>
    <property type="match status" value="1"/>
</dbReference>
<keyword evidence="7 9" id="KW-0067">ATP-binding</keyword>
<dbReference type="PROSITE" id="PS50052">
    <property type="entry name" value="GUANYLATE_KINASE_2"/>
    <property type="match status" value="1"/>
</dbReference>
<dbReference type="NCBIfam" id="TIGR03263">
    <property type="entry name" value="guanyl_kin"/>
    <property type="match status" value="1"/>
</dbReference>
<dbReference type="InterPro" id="IPR008144">
    <property type="entry name" value="Guanylate_kin-like_dom"/>
</dbReference>
<dbReference type="InterPro" id="IPR008145">
    <property type="entry name" value="GK/Ca_channel_bsu"/>
</dbReference>
<dbReference type="CDD" id="cd00071">
    <property type="entry name" value="GMPK"/>
    <property type="match status" value="1"/>
</dbReference>
<dbReference type="PANTHER" id="PTHR23117:SF13">
    <property type="entry name" value="GUANYLATE KINASE"/>
    <property type="match status" value="1"/>
</dbReference>
<gene>
    <name evidence="9" type="primary">gmk</name>
    <name evidence="11" type="ORF">AL01_07310</name>
</gene>
<dbReference type="AlphaFoldDB" id="A0A1S8GP06"/>
<comment type="caution">
    <text evidence="11">The sequence shown here is derived from an EMBL/GenBank/DDBJ whole genome shotgun (WGS) entry which is preliminary data.</text>
</comment>
<evidence type="ECO:0000256" key="8">
    <source>
        <dbReference type="ARBA" id="ARBA00030128"/>
    </source>
</evidence>
<dbReference type="EMBL" id="JATM01000004">
    <property type="protein sequence ID" value="OOL17773.1"/>
    <property type="molecule type" value="Genomic_DNA"/>
</dbReference>
<dbReference type="Gene3D" id="3.40.50.300">
    <property type="entry name" value="P-loop containing nucleotide triphosphate hydrolases"/>
    <property type="match status" value="2"/>
</dbReference>
<keyword evidence="4 9" id="KW-0808">Transferase</keyword>